<feature type="region of interest" description="Disordered" evidence="1">
    <location>
        <begin position="1"/>
        <end position="74"/>
    </location>
</feature>
<evidence type="ECO:0000313" key="3">
    <source>
        <dbReference type="Proteomes" id="UP000034164"/>
    </source>
</evidence>
<dbReference type="VEuPathDB" id="FungiDB:EMCG_04549"/>
<proteinExistence type="predicted"/>
<feature type="compositionally biased region" description="Polar residues" evidence="1">
    <location>
        <begin position="19"/>
        <end position="29"/>
    </location>
</feature>
<dbReference type="Proteomes" id="UP000034164">
    <property type="component" value="Unassembled WGS sequence"/>
</dbReference>
<evidence type="ECO:0000256" key="1">
    <source>
        <dbReference type="SAM" id="MobiDB-lite"/>
    </source>
</evidence>
<dbReference type="AlphaFoldDB" id="A0A0G2HSS0"/>
<accession>A0A0G2HSS0</accession>
<sequence length="113" mass="12514">MTWGDDGTIHPLPEDHTSTNDPTTLNANESRPPHPATNSNLFYNGETTTNIHPDTQDMTNGLWQDGFFDPDTQHPTNGLWRNVLASETSSNDSMGFRQFSPYCGGLDEQPSGF</sequence>
<protein>
    <submittedName>
        <fullName evidence="2">Uncharacterized protein</fullName>
    </submittedName>
</protein>
<evidence type="ECO:0000313" key="2">
    <source>
        <dbReference type="EMBL" id="KKZ60770.1"/>
    </source>
</evidence>
<feature type="compositionally biased region" description="Polar residues" evidence="1">
    <location>
        <begin position="36"/>
        <end position="62"/>
    </location>
</feature>
<name>A0A0G2HSS0_9EURO</name>
<organism evidence="2 3">
    <name type="scientific">[Emmonsia] crescens</name>
    <dbReference type="NCBI Taxonomy" id="73230"/>
    <lineage>
        <taxon>Eukaryota</taxon>
        <taxon>Fungi</taxon>
        <taxon>Dikarya</taxon>
        <taxon>Ascomycota</taxon>
        <taxon>Pezizomycotina</taxon>
        <taxon>Eurotiomycetes</taxon>
        <taxon>Eurotiomycetidae</taxon>
        <taxon>Onygenales</taxon>
        <taxon>Ajellomycetaceae</taxon>
        <taxon>Emergomyces</taxon>
    </lineage>
</organism>
<dbReference type="EMBL" id="LCZI01001449">
    <property type="protein sequence ID" value="KKZ60770.1"/>
    <property type="molecule type" value="Genomic_DNA"/>
</dbReference>
<dbReference type="OrthoDB" id="4188696at2759"/>
<gene>
    <name evidence="2" type="ORF">EMCG_04549</name>
</gene>
<comment type="caution">
    <text evidence="2">The sequence shown here is derived from an EMBL/GenBank/DDBJ whole genome shotgun (WGS) entry which is preliminary data.</text>
</comment>
<reference evidence="3" key="1">
    <citation type="journal article" date="2015" name="PLoS Genet.">
        <title>The dynamic genome and transcriptome of the human fungal pathogen Blastomyces and close relative Emmonsia.</title>
        <authorList>
            <person name="Munoz J.F."/>
            <person name="Gauthier G.M."/>
            <person name="Desjardins C.A."/>
            <person name="Gallo J.E."/>
            <person name="Holder J."/>
            <person name="Sullivan T.D."/>
            <person name="Marty A.J."/>
            <person name="Carmen J.C."/>
            <person name="Chen Z."/>
            <person name="Ding L."/>
            <person name="Gujja S."/>
            <person name="Magrini V."/>
            <person name="Misas E."/>
            <person name="Mitreva M."/>
            <person name="Priest M."/>
            <person name="Saif S."/>
            <person name="Whiston E.A."/>
            <person name="Young S."/>
            <person name="Zeng Q."/>
            <person name="Goldman W.E."/>
            <person name="Mardis E.R."/>
            <person name="Taylor J.W."/>
            <person name="McEwen J.G."/>
            <person name="Clay O.K."/>
            <person name="Klein B.S."/>
            <person name="Cuomo C.A."/>
        </authorList>
    </citation>
    <scope>NUCLEOTIDE SEQUENCE [LARGE SCALE GENOMIC DNA]</scope>
    <source>
        <strain evidence="3">UAMH 3008</strain>
    </source>
</reference>